<dbReference type="InterPro" id="IPR035959">
    <property type="entry name" value="RutC-like_sf"/>
</dbReference>
<proteinExistence type="predicted"/>
<comment type="caution">
    <text evidence="1">The sequence shown here is derived from an EMBL/GenBank/DDBJ whole genome shotgun (WGS) entry which is preliminary data.</text>
</comment>
<protein>
    <submittedName>
        <fullName evidence="1">Uncharacterized protein</fullName>
    </submittedName>
</protein>
<evidence type="ECO:0000313" key="1">
    <source>
        <dbReference type="EMBL" id="KKK87896.1"/>
    </source>
</evidence>
<sequence length="41" mass="4357">GASDLIVKIWGEKGKHSRKAIGVFELPGGAPVEIELIAEIK</sequence>
<dbReference type="AlphaFoldDB" id="A0A0F9BU49"/>
<gene>
    <name evidence="1" type="ORF">LCGC14_2748650</name>
</gene>
<name>A0A0F9BU49_9ZZZZ</name>
<reference evidence="1" key="1">
    <citation type="journal article" date="2015" name="Nature">
        <title>Complex archaea that bridge the gap between prokaryotes and eukaryotes.</title>
        <authorList>
            <person name="Spang A."/>
            <person name="Saw J.H."/>
            <person name="Jorgensen S.L."/>
            <person name="Zaremba-Niedzwiedzka K."/>
            <person name="Martijn J."/>
            <person name="Lind A.E."/>
            <person name="van Eijk R."/>
            <person name="Schleper C."/>
            <person name="Guy L."/>
            <person name="Ettema T.J."/>
        </authorList>
    </citation>
    <scope>NUCLEOTIDE SEQUENCE</scope>
</reference>
<feature type="non-terminal residue" evidence="1">
    <location>
        <position position="1"/>
    </location>
</feature>
<dbReference type="SUPFAM" id="SSF55298">
    <property type="entry name" value="YjgF-like"/>
    <property type="match status" value="1"/>
</dbReference>
<accession>A0A0F9BU49</accession>
<organism evidence="1">
    <name type="scientific">marine sediment metagenome</name>
    <dbReference type="NCBI Taxonomy" id="412755"/>
    <lineage>
        <taxon>unclassified sequences</taxon>
        <taxon>metagenomes</taxon>
        <taxon>ecological metagenomes</taxon>
    </lineage>
</organism>
<dbReference type="EMBL" id="LAZR01050199">
    <property type="protein sequence ID" value="KKK87896.1"/>
    <property type="molecule type" value="Genomic_DNA"/>
</dbReference>
<dbReference type="Gene3D" id="3.30.1330.40">
    <property type="entry name" value="RutC-like"/>
    <property type="match status" value="1"/>
</dbReference>